<keyword evidence="2" id="KW-1185">Reference proteome</keyword>
<evidence type="ECO:0000313" key="2">
    <source>
        <dbReference type="Proteomes" id="UP001589890"/>
    </source>
</evidence>
<organism evidence="1 2">
    <name type="scientific">Kribbella deserti</name>
    <dbReference type="NCBI Taxonomy" id="1926257"/>
    <lineage>
        <taxon>Bacteria</taxon>
        <taxon>Bacillati</taxon>
        <taxon>Actinomycetota</taxon>
        <taxon>Actinomycetes</taxon>
        <taxon>Propionibacteriales</taxon>
        <taxon>Kribbellaceae</taxon>
        <taxon>Kribbella</taxon>
    </lineage>
</organism>
<name>A0ABV6QQR6_9ACTN</name>
<gene>
    <name evidence="1" type="ORF">ACFFGN_19865</name>
</gene>
<dbReference type="EMBL" id="JBHLTC010000024">
    <property type="protein sequence ID" value="MFC0626346.1"/>
    <property type="molecule type" value="Genomic_DNA"/>
</dbReference>
<accession>A0ABV6QQR6</accession>
<dbReference type="RefSeq" id="WP_380049701.1">
    <property type="nucleotide sequence ID" value="NZ_JBHLTC010000024.1"/>
</dbReference>
<proteinExistence type="predicted"/>
<dbReference type="Proteomes" id="UP001589890">
    <property type="component" value="Unassembled WGS sequence"/>
</dbReference>
<protein>
    <recommendedName>
        <fullName evidence="3">DNA-directed RNA polymerase subunit beta</fullName>
    </recommendedName>
</protein>
<evidence type="ECO:0008006" key="3">
    <source>
        <dbReference type="Google" id="ProtNLM"/>
    </source>
</evidence>
<reference evidence="1 2" key="1">
    <citation type="submission" date="2024-09" db="EMBL/GenBank/DDBJ databases">
        <authorList>
            <person name="Sun Q."/>
            <person name="Mori K."/>
        </authorList>
    </citation>
    <scope>NUCLEOTIDE SEQUENCE [LARGE SCALE GENOMIC DNA]</scope>
    <source>
        <strain evidence="1 2">CGMCC 1.15906</strain>
    </source>
</reference>
<evidence type="ECO:0000313" key="1">
    <source>
        <dbReference type="EMBL" id="MFC0626346.1"/>
    </source>
</evidence>
<comment type="caution">
    <text evidence="1">The sequence shown here is derived from an EMBL/GenBank/DDBJ whole genome shotgun (WGS) entry which is preliminary data.</text>
</comment>
<sequence length="201" mass="21652">MTVPTPRRPILPGAKLFESLPGAHDPATVAEMAHRTAELLVRGARSTDDEQVVARVVKLADDYGLDALADLWSDAHADSLPGTLWRLYLLRSWVHSDPSRVAGEYAAGREHAEVHAAVAGVADPPGPTEVRDMVDAVLRGVATGDFATTLDRAAAFARIVATGRVHLADEGHEQIRSASRLVEMADQLQTAARAERANQLW</sequence>